<organism evidence="4">
    <name type="scientific">hydrothermal vent metagenome</name>
    <dbReference type="NCBI Taxonomy" id="652676"/>
    <lineage>
        <taxon>unclassified sequences</taxon>
        <taxon>metagenomes</taxon>
        <taxon>ecological metagenomes</taxon>
    </lineage>
</organism>
<feature type="domain" description="Major facilitator superfamily (MFS) profile" evidence="3">
    <location>
        <begin position="1"/>
        <end position="199"/>
    </location>
</feature>
<name>A0A3B0ZAK1_9ZZZZ</name>
<dbReference type="EMBL" id="UOFK01000124">
    <property type="protein sequence ID" value="VAW77716.1"/>
    <property type="molecule type" value="Genomic_DNA"/>
</dbReference>
<accession>A0A3B0ZAK1</accession>
<feature type="transmembrane region" description="Helical" evidence="2">
    <location>
        <begin position="262"/>
        <end position="283"/>
    </location>
</feature>
<dbReference type="CDD" id="cd02440">
    <property type="entry name" value="AdoMet_MTases"/>
    <property type="match status" value="1"/>
</dbReference>
<dbReference type="SUPFAM" id="SSF53335">
    <property type="entry name" value="S-adenosyl-L-methionine-dependent methyltransferases"/>
    <property type="match status" value="1"/>
</dbReference>
<dbReference type="Pfam" id="PF01564">
    <property type="entry name" value="Spermine_synth"/>
    <property type="match status" value="1"/>
</dbReference>
<dbReference type="InterPro" id="IPR036259">
    <property type="entry name" value="MFS_trans_sf"/>
</dbReference>
<feature type="transmembrane region" description="Helical" evidence="2">
    <location>
        <begin position="175"/>
        <end position="194"/>
    </location>
</feature>
<evidence type="ECO:0000256" key="1">
    <source>
        <dbReference type="ARBA" id="ARBA00023115"/>
    </source>
</evidence>
<feature type="transmembrane region" description="Helical" evidence="2">
    <location>
        <begin position="338"/>
        <end position="360"/>
    </location>
</feature>
<keyword evidence="2" id="KW-0472">Membrane</keyword>
<feature type="transmembrane region" description="Helical" evidence="2">
    <location>
        <begin position="147"/>
        <end position="169"/>
    </location>
</feature>
<proteinExistence type="predicted"/>
<dbReference type="NCBIfam" id="NF037959">
    <property type="entry name" value="MFS_SpdSyn"/>
    <property type="match status" value="2"/>
</dbReference>
<feature type="transmembrane region" description="Helical" evidence="2">
    <location>
        <begin position="109"/>
        <end position="135"/>
    </location>
</feature>
<dbReference type="Gene3D" id="1.20.1250.20">
    <property type="entry name" value="MFS general substrate transporter like domains"/>
    <property type="match status" value="1"/>
</dbReference>
<dbReference type="InterPro" id="IPR029063">
    <property type="entry name" value="SAM-dependent_MTases_sf"/>
</dbReference>
<feature type="transmembrane region" description="Helical" evidence="2">
    <location>
        <begin position="36"/>
        <end position="55"/>
    </location>
</feature>
<dbReference type="PANTHER" id="PTHR43317:SF1">
    <property type="entry name" value="THERMOSPERMINE SYNTHASE ACAULIS5"/>
    <property type="match status" value="1"/>
</dbReference>
<protein>
    <recommendedName>
        <fullName evidence="3">Major facilitator superfamily (MFS) profile domain-containing protein</fullName>
    </recommendedName>
</protein>
<keyword evidence="1" id="KW-0620">Polyamine biosynthesis</keyword>
<keyword evidence="2" id="KW-1133">Transmembrane helix</keyword>
<feature type="transmembrane region" description="Helical" evidence="2">
    <location>
        <begin position="380"/>
        <end position="400"/>
    </location>
</feature>
<gene>
    <name evidence="4" type="ORF">MNBD_GAMMA13-1226</name>
</gene>
<feature type="transmembrane region" description="Helical" evidence="2">
    <location>
        <begin position="433"/>
        <end position="452"/>
    </location>
</feature>
<evidence type="ECO:0000313" key="4">
    <source>
        <dbReference type="EMBL" id="VAW77716.1"/>
    </source>
</evidence>
<dbReference type="PROSITE" id="PS50850">
    <property type="entry name" value="MFS"/>
    <property type="match status" value="1"/>
</dbReference>
<dbReference type="PANTHER" id="PTHR43317">
    <property type="entry name" value="THERMOSPERMINE SYNTHASE ACAULIS5"/>
    <property type="match status" value="1"/>
</dbReference>
<feature type="transmembrane region" description="Helical" evidence="2">
    <location>
        <begin position="295"/>
        <end position="318"/>
    </location>
</feature>
<dbReference type="GO" id="GO:0022857">
    <property type="term" value="F:transmembrane transporter activity"/>
    <property type="evidence" value="ECO:0007669"/>
    <property type="project" value="InterPro"/>
</dbReference>
<dbReference type="GO" id="GO:0006596">
    <property type="term" value="P:polyamine biosynthetic process"/>
    <property type="evidence" value="ECO:0007669"/>
    <property type="project" value="UniProtKB-KW"/>
</dbReference>
<reference evidence="4" key="1">
    <citation type="submission" date="2018-06" db="EMBL/GenBank/DDBJ databases">
        <authorList>
            <person name="Zhirakovskaya E."/>
        </authorList>
    </citation>
    <scope>NUCLEOTIDE SEQUENCE</scope>
</reference>
<feature type="transmembrane region" description="Helical" evidence="2">
    <location>
        <begin position="67"/>
        <end position="89"/>
    </location>
</feature>
<evidence type="ECO:0000259" key="3">
    <source>
        <dbReference type="PROSITE" id="PS50850"/>
    </source>
</evidence>
<feature type="transmembrane region" description="Helical" evidence="2">
    <location>
        <begin position="230"/>
        <end position="250"/>
    </location>
</feature>
<evidence type="ECO:0000256" key="2">
    <source>
        <dbReference type="SAM" id="Phobius"/>
    </source>
</evidence>
<dbReference type="Gene3D" id="3.40.50.150">
    <property type="entry name" value="Vaccinia Virus protein VP39"/>
    <property type="match status" value="1"/>
</dbReference>
<keyword evidence="2" id="KW-0812">Transmembrane</keyword>
<dbReference type="AlphaFoldDB" id="A0A3B0ZAK1"/>
<sequence length="1003" mass="110428">MSHIAILFLLLSGVASLSYQLVWIRLLGLSMGSTSASISTVLAAFFLGLAVGSYLAERITRNRIDSLAPYILLEFIIGAAGLILLPVLLHLDAIMAAAPFLSANLSVKFILTVLLLGIPTVCMGATFPVMAAILIRRENAVGSGISVLYSVNTAGAVLGAALAGFVFIPQWGLDGAVYIAVGINMFIVVAALFFNRLFKLKPVETSPAAAAETATVPAQKTQTQAPAMRYRALLVLFATGFVSIAAEVGWTKYLSIFTGTTIYGFAAILTVFLTGISVGSWAIKRYIGRMQQPAVWMGVSLVMLGSALLLTRAGLTVIPGLYETINQVQGDPWIRHTAKYMVVFGILFAPTFLFGVIFPINLKLYCGDLQGVRARIGKAYAVNTLASIVGAVAAGFWIIPAYGTDVLLTVLAAVILTLPFLFVPAIHSRHSRIVLASATVFAVLLNIILPHINYEDLINAVEYDEYARRGMKPRYVFLQEGKAGVISMVTYNDTIMVLQNNGLKESIINVKNENNVLLVESLLGLIPYFIHDDPKSAFIVGFGGGITTRALTQTALESIRVVELEPAVIAAGRAIVDGEISALKDPRVSLEFNDARNTLLTDPQRYDIIVSQPSHPWLARASMVFTRDFFALAKSRLNPSGVYGQWVNLFHMDSTTLKSLFKAFYQVFPEGVTFGNLASGDFLLFGTRQALYFDLAQIDARMQEPGIDSILSAHKINSSKDLFYYFSLSRQQALEAAGDVAPNTDLNILSEVRLSAIDRAPPEEEDPYAFLKSVYTFDVAPYFKEDTAQHVYALGRYFLTGRDEIKMAQYAAKHLAQLDPVLQRSLMYEIFWYQYKYEQASQLYLKHKQWPDSVHAQQALLLADLGSYANAAKLLRHVQDPASHRAAAAQLLYIAQRFTELAAIEPQNDIEKQWQLTGLAKTHPKPAGKQLVDLIQPGNTGLPQLEALAAYYQSISDYAQLRKTAQYISAYRKKKAQRLQGYMEEAVKQKDIPRMRTLLKHMQ</sequence>
<dbReference type="SUPFAM" id="SSF103473">
    <property type="entry name" value="MFS general substrate transporter"/>
    <property type="match status" value="1"/>
</dbReference>
<feature type="non-terminal residue" evidence="4">
    <location>
        <position position="1003"/>
    </location>
</feature>
<feature type="transmembrane region" description="Helical" evidence="2">
    <location>
        <begin position="406"/>
        <end position="426"/>
    </location>
</feature>
<dbReference type="InterPro" id="IPR020846">
    <property type="entry name" value="MFS_dom"/>
</dbReference>